<evidence type="ECO:0000313" key="1">
    <source>
        <dbReference type="EMBL" id="HJG90675.1"/>
    </source>
</evidence>
<name>A0A921MUC6_9MICO</name>
<dbReference type="Gene3D" id="3.30.1240.10">
    <property type="match status" value="1"/>
</dbReference>
<protein>
    <submittedName>
        <fullName evidence="1">HAD hydrolase family protein</fullName>
    </submittedName>
</protein>
<proteinExistence type="predicted"/>
<dbReference type="GO" id="GO:0016791">
    <property type="term" value="F:phosphatase activity"/>
    <property type="evidence" value="ECO:0007669"/>
    <property type="project" value="UniProtKB-ARBA"/>
</dbReference>
<keyword evidence="1" id="KW-0378">Hydrolase</keyword>
<dbReference type="AlphaFoldDB" id="A0A921MUC6"/>
<dbReference type="Pfam" id="PF08282">
    <property type="entry name" value="Hydrolase_3"/>
    <property type="match status" value="1"/>
</dbReference>
<dbReference type="Gene3D" id="3.40.50.1000">
    <property type="entry name" value="HAD superfamily/HAD-like"/>
    <property type="match status" value="1"/>
</dbReference>
<reference evidence="1" key="2">
    <citation type="submission" date="2021-09" db="EMBL/GenBank/DDBJ databases">
        <authorList>
            <person name="Gilroy R."/>
        </authorList>
    </citation>
    <scope>NUCLEOTIDE SEQUENCE</scope>
    <source>
        <strain evidence="1">ChiGjej5B5-22894</strain>
    </source>
</reference>
<dbReference type="Proteomes" id="UP000742460">
    <property type="component" value="Unassembled WGS sequence"/>
</dbReference>
<gene>
    <name evidence="1" type="ORF">K8V81_03010</name>
</gene>
<organism evidence="1 2">
    <name type="scientific">Brachybacterium massiliense</name>
    <dbReference type="NCBI Taxonomy" id="1755098"/>
    <lineage>
        <taxon>Bacteria</taxon>
        <taxon>Bacillati</taxon>
        <taxon>Actinomycetota</taxon>
        <taxon>Actinomycetes</taxon>
        <taxon>Micrococcales</taxon>
        <taxon>Dermabacteraceae</taxon>
        <taxon>Brachybacterium</taxon>
    </lineage>
</organism>
<dbReference type="InterPro" id="IPR036412">
    <property type="entry name" value="HAD-like_sf"/>
</dbReference>
<dbReference type="EMBL" id="DYUE01000078">
    <property type="protein sequence ID" value="HJG90675.1"/>
    <property type="molecule type" value="Genomic_DNA"/>
</dbReference>
<dbReference type="InterPro" id="IPR023214">
    <property type="entry name" value="HAD_sf"/>
</dbReference>
<sequence length="273" mass="28533">MADRRCVFIDFDGTFAHRGVAPRAHAEAVERARANGHVILLCTGRPNSIVAAEVAALFDGVVASAGGWIQVGEQLLKDERFPEELGRRAVEVLQRHEVPFTLETPEALLCTPRSARELHARVRPALPEDGVGNGLQDLLDAIELPEDLASRSFAKISLWGSPLPIEQLAQEIGPEIGALPNSITGDASSGELHLLAVDKADGVAAVAAHLGIDQSATVGIGDGMNDLGMLRAAGTAIAIQGAVPAVLEAAGGVAVPGPLEHGIVTAFERLEML</sequence>
<dbReference type="SUPFAM" id="SSF56784">
    <property type="entry name" value="HAD-like"/>
    <property type="match status" value="1"/>
</dbReference>
<dbReference type="GO" id="GO:0005829">
    <property type="term" value="C:cytosol"/>
    <property type="evidence" value="ECO:0007669"/>
    <property type="project" value="TreeGrafter"/>
</dbReference>
<evidence type="ECO:0000313" key="2">
    <source>
        <dbReference type="Proteomes" id="UP000742460"/>
    </source>
</evidence>
<dbReference type="PANTHER" id="PTHR10000:SF25">
    <property type="entry name" value="PHOSPHATASE YKRA-RELATED"/>
    <property type="match status" value="1"/>
</dbReference>
<reference evidence="1" key="1">
    <citation type="journal article" date="2021" name="PeerJ">
        <title>Extensive microbial diversity within the chicken gut microbiome revealed by metagenomics and culture.</title>
        <authorList>
            <person name="Gilroy R."/>
            <person name="Ravi A."/>
            <person name="Getino M."/>
            <person name="Pursley I."/>
            <person name="Horton D.L."/>
            <person name="Alikhan N.F."/>
            <person name="Baker D."/>
            <person name="Gharbi K."/>
            <person name="Hall N."/>
            <person name="Watson M."/>
            <person name="Adriaenssens E.M."/>
            <person name="Foster-Nyarko E."/>
            <person name="Jarju S."/>
            <person name="Secka A."/>
            <person name="Antonio M."/>
            <person name="Oren A."/>
            <person name="Chaudhuri R.R."/>
            <person name="La Ragione R."/>
            <person name="Hildebrand F."/>
            <person name="Pallen M.J."/>
        </authorList>
    </citation>
    <scope>NUCLEOTIDE SEQUENCE</scope>
    <source>
        <strain evidence="1">ChiGjej5B5-22894</strain>
    </source>
</reference>
<dbReference type="GO" id="GO:0000287">
    <property type="term" value="F:magnesium ion binding"/>
    <property type="evidence" value="ECO:0007669"/>
    <property type="project" value="TreeGrafter"/>
</dbReference>
<accession>A0A921MUC6</accession>
<dbReference type="PANTHER" id="PTHR10000">
    <property type="entry name" value="PHOSPHOSERINE PHOSPHATASE"/>
    <property type="match status" value="1"/>
</dbReference>
<comment type="caution">
    <text evidence="1">The sequence shown here is derived from an EMBL/GenBank/DDBJ whole genome shotgun (WGS) entry which is preliminary data.</text>
</comment>